<evidence type="ECO:0000256" key="1">
    <source>
        <dbReference type="ARBA" id="ARBA00022491"/>
    </source>
</evidence>
<dbReference type="InterPro" id="IPR004111">
    <property type="entry name" value="Repressor_TetR_C"/>
</dbReference>
<gene>
    <name evidence="7" type="ORF">AFR_29305</name>
</gene>
<reference evidence="7 8" key="1">
    <citation type="journal article" date="2014" name="J. Biotechnol.">
        <title>Complete genome sequence of the actinobacterium Actinoplanes friuliensis HAG 010964, producer of the lipopeptide antibiotic friulimycin.</title>
        <authorList>
            <person name="Ruckert C."/>
            <person name="Szczepanowski R."/>
            <person name="Albersmeier A."/>
            <person name="Goesmann A."/>
            <person name="Fischer N."/>
            <person name="Steinkamper A."/>
            <person name="Puhler A."/>
            <person name="Biener R."/>
            <person name="Schwartz D."/>
            <person name="Kalinowski J."/>
        </authorList>
    </citation>
    <scope>NUCLEOTIDE SEQUENCE [LARGE SCALE GENOMIC DNA]</scope>
    <source>
        <strain evidence="7 8">DSM 7358</strain>
    </source>
</reference>
<dbReference type="InterPro" id="IPR036271">
    <property type="entry name" value="Tet_transcr_reg_TetR-rel_C_sf"/>
</dbReference>
<dbReference type="SUPFAM" id="SSF46689">
    <property type="entry name" value="Homeodomain-like"/>
    <property type="match status" value="1"/>
</dbReference>
<name>U5W539_9ACTN</name>
<keyword evidence="3 5" id="KW-0238">DNA-binding</keyword>
<dbReference type="PRINTS" id="PR00400">
    <property type="entry name" value="TETREPRESSOR"/>
</dbReference>
<dbReference type="eggNOG" id="COG1309">
    <property type="taxonomic scope" value="Bacteria"/>
</dbReference>
<dbReference type="GO" id="GO:0003700">
    <property type="term" value="F:DNA-binding transcription factor activity"/>
    <property type="evidence" value="ECO:0007669"/>
    <property type="project" value="TreeGrafter"/>
</dbReference>
<keyword evidence="8" id="KW-1185">Reference proteome</keyword>
<dbReference type="KEGG" id="afs:AFR_29305"/>
<evidence type="ECO:0000256" key="5">
    <source>
        <dbReference type="PROSITE-ProRule" id="PRU00335"/>
    </source>
</evidence>
<dbReference type="GO" id="GO:0045892">
    <property type="term" value="P:negative regulation of DNA-templated transcription"/>
    <property type="evidence" value="ECO:0007669"/>
    <property type="project" value="InterPro"/>
</dbReference>
<dbReference type="Pfam" id="PF02909">
    <property type="entry name" value="TetR_C_1"/>
    <property type="match status" value="1"/>
</dbReference>
<feature type="domain" description="HTH tetR-type" evidence="6">
    <location>
        <begin position="17"/>
        <end position="77"/>
    </location>
</feature>
<evidence type="ECO:0000256" key="3">
    <source>
        <dbReference type="ARBA" id="ARBA00023125"/>
    </source>
</evidence>
<dbReference type="GO" id="GO:0046677">
    <property type="term" value="P:response to antibiotic"/>
    <property type="evidence" value="ECO:0007669"/>
    <property type="project" value="InterPro"/>
</dbReference>
<evidence type="ECO:0000256" key="2">
    <source>
        <dbReference type="ARBA" id="ARBA00023015"/>
    </source>
</evidence>
<dbReference type="Proteomes" id="UP000017746">
    <property type="component" value="Chromosome"/>
</dbReference>
<dbReference type="EMBL" id="CP006272">
    <property type="protein sequence ID" value="AGZ44122.1"/>
    <property type="molecule type" value="Genomic_DNA"/>
</dbReference>
<dbReference type="InterPro" id="IPR009057">
    <property type="entry name" value="Homeodomain-like_sf"/>
</dbReference>
<keyword evidence="1" id="KW-0678">Repressor</keyword>
<dbReference type="STRING" id="1246995.AFR_29305"/>
<dbReference type="GO" id="GO:0000976">
    <property type="term" value="F:transcription cis-regulatory region binding"/>
    <property type="evidence" value="ECO:0007669"/>
    <property type="project" value="TreeGrafter"/>
</dbReference>
<keyword evidence="2" id="KW-0805">Transcription regulation</keyword>
<dbReference type="Pfam" id="PF00440">
    <property type="entry name" value="TetR_N"/>
    <property type="match status" value="1"/>
</dbReference>
<feature type="DNA-binding region" description="H-T-H motif" evidence="5">
    <location>
        <begin position="40"/>
        <end position="59"/>
    </location>
</feature>
<dbReference type="InterPro" id="IPR050109">
    <property type="entry name" value="HTH-type_TetR-like_transc_reg"/>
</dbReference>
<sequence length="233" mass="25026">MDSPAMNEPKRPRGRPALGRARIVEAALGVIDEGGADALTFRAVAKRLSSSTATLYRHVESRSELLGLVMDHLLGQADQQIRAHLEANANWDEVCRASARISYRVLSSHNASAHLFTNRFPLGPNGMTIRERMLAALIKAGFTPMMAVNTVATISHYVVGFAMQNDATVSRSTLDNTFGGAGGDRYPATASVVHLLPRPLDEEFEFGLGLIFDALTTGLLRSAPPAEDTSAPA</sequence>
<dbReference type="InterPro" id="IPR003012">
    <property type="entry name" value="Tet_transcr_reg_TetR"/>
</dbReference>
<evidence type="ECO:0000259" key="6">
    <source>
        <dbReference type="PROSITE" id="PS50977"/>
    </source>
</evidence>
<dbReference type="PATRIC" id="fig|1246995.3.peg.5938"/>
<evidence type="ECO:0000313" key="7">
    <source>
        <dbReference type="EMBL" id="AGZ44122.1"/>
    </source>
</evidence>
<dbReference type="HOGENOM" id="CLU_069543_5_0_11"/>
<dbReference type="SUPFAM" id="SSF48498">
    <property type="entry name" value="Tetracyclin repressor-like, C-terminal domain"/>
    <property type="match status" value="1"/>
</dbReference>
<dbReference type="PANTHER" id="PTHR30055:SF151">
    <property type="entry name" value="TRANSCRIPTIONAL REGULATORY PROTEIN"/>
    <property type="match status" value="1"/>
</dbReference>
<dbReference type="AlphaFoldDB" id="U5W539"/>
<protein>
    <submittedName>
        <fullName evidence="7">TetR family transcriptional regulator</fullName>
    </submittedName>
</protein>
<keyword evidence="4" id="KW-0804">Transcription</keyword>
<dbReference type="PANTHER" id="PTHR30055">
    <property type="entry name" value="HTH-TYPE TRANSCRIPTIONAL REGULATOR RUTR"/>
    <property type="match status" value="1"/>
</dbReference>
<proteinExistence type="predicted"/>
<dbReference type="Gene3D" id="1.10.357.10">
    <property type="entry name" value="Tetracycline Repressor, domain 2"/>
    <property type="match status" value="1"/>
</dbReference>
<dbReference type="InterPro" id="IPR001647">
    <property type="entry name" value="HTH_TetR"/>
</dbReference>
<evidence type="ECO:0000313" key="8">
    <source>
        <dbReference type="Proteomes" id="UP000017746"/>
    </source>
</evidence>
<accession>U5W539</accession>
<evidence type="ECO:0000256" key="4">
    <source>
        <dbReference type="ARBA" id="ARBA00023163"/>
    </source>
</evidence>
<dbReference type="PROSITE" id="PS50977">
    <property type="entry name" value="HTH_TETR_2"/>
    <property type="match status" value="1"/>
</dbReference>
<organism evidence="7 8">
    <name type="scientific">Actinoplanes friuliensis DSM 7358</name>
    <dbReference type="NCBI Taxonomy" id="1246995"/>
    <lineage>
        <taxon>Bacteria</taxon>
        <taxon>Bacillati</taxon>
        <taxon>Actinomycetota</taxon>
        <taxon>Actinomycetes</taxon>
        <taxon>Micromonosporales</taxon>
        <taxon>Micromonosporaceae</taxon>
        <taxon>Actinoplanes</taxon>
    </lineage>
</organism>